<feature type="non-terminal residue" evidence="2">
    <location>
        <position position="35"/>
    </location>
</feature>
<name>A0A7Z1HNP1_SALDU</name>
<reference evidence="2 3" key="1">
    <citation type="submission" date="2017-10" db="EMBL/GenBank/DDBJ databases">
        <title>Characterization of the Virulence Potential of Salmonella enterica Isolates Carrying Incompatibility Group FIB Plasmids using Caco-2 Intestinal Epithelial Cells.</title>
        <authorList>
            <person name="Sanad Y."/>
            <person name="Khajanchi B."/>
            <person name="Deck J."/>
            <person name="Cox J."/>
            <person name="Thaker R."/>
            <person name="Han J."/>
            <person name="Nayak R."/>
            <person name="Foley S."/>
        </authorList>
    </citation>
    <scope>NUCLEOTIDE SEQUENCE [LARGE SCALE GENOMIC DNA]</scope>
    <source>
        <strain evidence="2 3">SE853</strain>
    </source>
</reference>
<dbReference type="RefSeq" id="WP_154708878.1">
    <property type="nucleotide sequence ID" value="NZ_PDOM01000444.1"/>
</dbReference>
<dbReference type="PROSITE" id="PS50943">
    <property type="entry name" value="HTH_CROC1"/>
    <property type="match status" value="1"/>
</dbReference>
<dbReference type="Pfam" id="PF13560">
    <property type="entry name" value="HTH_31"/>
    <property type="match status" value="1"/>
</dbReference>
<dbReference type="AlphaFoldDB" id="A0A7Z1HNP1"/>
<dbReference type="InterPro" id="IPR001387">
    <property type="entry name" value="Cro/C1-type_HTH"/>
</dbReference>
<gene>
    <name evidence="2" type="ORF">CR088_28905</name>
</gene>
<organism evidence="2 3">
    <name type="scientific">Salmonella dublin</name>
    <dbReference type="NCBI Taxonomy" id="98360"/>
    <lineage>
        <taxon>Bacteria</taxon>
        <taxon>Pseudomonadati</taxon>
        <taxon>Pseudomonadota</taxon>
        <taxon>Gammaproteobacteria</taxon>
        <taxon>Enterobacterales</taxon>
        <taxon>Enterobacteriaceae</taxon>
        <taxon>Salmonella</taxon>
    </lineage>
</organism>
<dbReference type="Proteomes" id="UP000221568">
    <property type="component" value="Unassembled WGS sequence"/>
</dbReference>
<proteinExistence type="predicted"/>
<dbReference type="CDD" id="cd00093">
    <property type="entry name" value="HTH_XRE"/>
    <property type="match status" value="1"/>
</dbReference>
<protein>
    <submittedName>
        <fullName evidence="2">Transcriptional regulator</fullName>
    </submittedName>
</protein>
<dbReference type="GO" id="GO:0003677">
    <property type="term" value="F:DNA binding"/>
    <property type="evidence" value="ECO:0007669"/>
    <property type="project" value="InterPro"/>
</dbReference>
<sequence length="35" mass="3894">MNIGNRVRQLRRAKNMKIAELAEAIGVDAANISRL</sequence>
<comment type="caution">
    <text evidence="2">The sequence shown here is derived from an EMBL/GenBank/DDBJ whole genome shotgun (WGS) entry which is preliminary data.</text>
</comment>
<feature type="domain" description="HTH cro/C1-type" evidence="1">
    <location>
        <begin position="7"/>
        <end position="35"/>
    </location>
</feature>
<dbReference type="Gene3D" id="1.10.260.40">
    <property type="entry name" value="lambda repressor-like DNA-binding domains"/>
    <property type="match status" value="1"/>
</dbReference>
<accession>A0A7Z1HNP1</accession>
<evidence type="ECO:0000313" key="3">
    <source>
        <dbReference type="Proteomes" id="UP000221568"/>
    </source>
</evidence>
<dbReference type="InterPro" id="IPR010982">
    <property type="entry name" value="Lambda_DNA-bd_dom_sf"/>
</dbReference>
<evidence type="ECO:0000313" key="2">
    <source>
        <dbReference type="EMBL" id="PHP45508.1"/>
    </source>
</evidence>
<dbReference type="EMBL" id="PDOM01000444">
    <property type="protein sequence ID" value="PHP45508.1"/>
    <property type="molecule type" value="Genomic_DNA"/>
</dbReference>
<dbReference type="SUPFAM" id="SSF47413">
    <property type="entry name" value="lambda repressor-like DNA-binding domains"/>
    <property type="match status" value="1"/>
</dbReference>
<evidence type="ECO:0000259" key="1">
    <source>
        <dbReference type="PROSITE" id="PS50943"/>
    </source>
</evidence>